<dbReference type="Proteomes" id="UP000051643">
    <property type="component" value="Unassembled WGS sequence"/>
</dbReference>
<accession>A0A0Q9Z3B0</accession>
<keyword evidence="6" id="KW-0739">Sodium transport</keyword>
<dbReference type="PANTHER" id="PTHR30341">
    <property type="entry name" value="SODIUM ION/PROTON ANTIPORTER NHAA-RELATED"/>
    <property type="match status" value="1"/>
</dbReference>
<evidence type="ECO:0000256" key="6">
    <source>
        <dbReference type="HAMAP-Rule" id="MF_01844"/>
    </source>
</evidence>
<comment type="caution">
    <text evidence="7">The sequence shown here is derived from an EMBL/GenBank/DDBJ whole genome shotgun (WGS) entry which is preliminary data.</text>
</comment>
<dbReference type="PANTHER" id="PTHR30341:SF0">
    <property type="entry name" value="NA(+)_H(+) ANTIPORTER NHAA"/>
    <property type="match status" value="1"/>
</dbReference>
<comment type="function">
    <text evidence="6">Na(+)/H(+) antiporter that extrudes sodium in exchange for external protons.</text>
</comment>
<keyword evidence="4 6" id="KW-1133">Transmembrane helix</keyword>
<reference evidence="7" key="1">
    <citation type="submission" date="2015-10" db="EMBL/GenBank/DDBJ databases">
        <title>Draft genome sequence of Salegentibacter mishustinae KCTC 12263.</title>
        <authorList>
            <person name="Lin W."/>
            <person name="Zheng Q."/>
        </authorList>
    </citation>
    <scope>NUCLEOTIDE SEQUENCE [LARGE SCALE GENOMIC DNA]</scope>
    <source>
        <strain evidence="7">KCTC 12263</strain>
    </source>
</reference>
<keyword evidence="5 6" id="KW-0472">Membrane</keyword>
<feature type="transmembrane region" description="Helical" evidence="6">
    <location>
        <begin position="107"/>
        <end position="125"/>
    </location>
</feature>
<dbReference type="HAMAP" id="MF_01844">
    <property type="entry name" value="NhaA"/>
    <property type="match status" value="1"/>
</dbReference>
<comment type="subcellular location">
    <subcellularLocation>
        <location evidence="1">Cell inner membrane</location>
        <topology evidence="1">Multi-pass membrane protein</topology>
    </subcellularLocation>
    <subcellularLocation>
        <location evidence="6">Cell membrane</location>
        <topology evidence="6">Multi-pass membrane protein</topology>
    </subcellularLocation>
</comment>
<evidence type="ECO:0000313" key="7">
    <source>
        <dbReference type="EMBL" id="KRG27341.1"/>
    </source>
</evidence>
<comment type="similarity">
    <text evidence="6">Belongs to the NhaA Na(+)/H(+) (TC 2.A.33) antiporter family.</text>
</comment>
<keyword evidence="6" id="KW-0915">Sodium</keyword>
<name>A0A0Q9Z3B0_9FLAO</name>
<evidence type="ECO:0000313" key="8">
    <source>
        <dbReference type="Proteomes" id="UP000051643"/>
    </source>
</evidence>
<dbReference type="Pfam" id="PF06965">
    <property type="entry name" value="Na_H_antiport_1"/>
    <property type="match status" value="1"/>
</dbReference>
<protein>
    <recommendedName>
        <fullName evidence="6">Na(+)/H(+) antiporter NhaA</fullName>
    </recommendedName>
    <alternativeName>
        <fullName evidence="6">Sodium/proton antiporter NhaA</fullName>
    </alternativeName>
</protein>
<keyword evidence="6" id="KW-0050">Antiport</keyword>
<evidence type="ECO:0000256" key="1">
    <source>
        <dbReference type="ARBA" id="ARBA00004429"/>
    </source>
</evidence>
<dbReference type="Gene3D" id="1.20.1530.10">
    <property type="entry name" value="Na+/H+ antiporter like domain"/>
    <property type="match status" value="1"/>
</dbReference>
<dbReference type="AlphaFoldDB" id="A0A0Q9Z3B0"/>
<dbReference type="EMBL" id="LKTP01000037">
    <property type="protein sequence ID" value="KRG27341.1"/>
    <property type="molecule type" value="Genomic_DNA"/>
</dbReference>
<keyword evidence="6" id="KW-0813">Transport</keyword>
<keyword evidence="6" id="KW-0406">Ion transport</keyword>
<dbReference type="InterPro" id="IPR023171">
    <property type="entry name" value="Na/H_antiporter_dom_sf"/>
</dbReference>
<evidence type="ECO:0000256" key="4">
    <source>
        <dbReference type="ARBA" id="ARBA00022989"/>
    </source>
</evidence>
<dbReference type="GO" id="GO:0005886">
    <property type="term" value="C:plasma membrane"/>
    <property type="evidence" value="ECO:0007669"/>
    <property type="project" value="UniProtKB-SubCell"/>
</dbReference>
<dbReference type="GO" id="GO:0015385">
    <property type="term" value="F:sodium:proton antiporter activity"/>
    <property type="evidence" value="ECO:0007669"/>
    <property type="project" value="UniProtKB-UniRule"/>
</dbReference>
<feature type="transmembrane region" description="Helical" evidence="6">
    <location>
        <begin position="131"/>
        <end position="151"/>
    </location>
</feature>
<evidence type="ECO:0000256" key="2">
    <source>
        <dbReference type="ARBA" id="ARBA00022475"/>
    </source>
</evidence>
<gene>
    <name evidence="6" type="primary">nhaA</name>
    <name evidence="7" type="ORF">APR42_12640</name>
</gene>
<sequence length="441" mass="48618">MKKSKLDIYLLLPIKNFIEKKTSVGLLLIFSALLAMIVANSPLSDAYHSLWKQYIYLGINDFVIKKNLLHWINDGLMSIFFFMIGLELKREILQGELSSFKKSMLPIGAAIGGMIFPALIFFYLNTGLDSVSGWGIPMATDIAFALGILYLLGDRVPFPLKVFLTAIAIVDDLGAVLVIAFFYTSDISIQSLAIAGIFLLILAAANLIGIRNTLFYAVMGIGGLWLAILLSGVHATIAAVLAAFAIPNTKRINTPLFLRKSKLLGYEIQQEFRNRKKNPKEAEENITHTIEKFASLTEDATPPLQRLEHALHPFVSFVVLPIFAFANAGVSLGETSFDSVISPVMIGVVVGLIFGKFIGVVLFSRLMVWFKIADLPKKVKWKHVYGIGFLAAIGFTMSLFITDLAFENEYYMSQAKIGILMASSIAGITGYFYLRKIGNGS</sequence>
<feature type="transmembrane region" description="Helical" evidence="6">
    <location>
        <begin position="215"/>
        <end position="246"/>
    </location>
</feature>
<feature type="transmembrane region" description="Helical" evidence="6">
    <location>
        <begin position="417"/>
        <end position="434"/>
    </location>
</feature>
<feature type="transmembrane region" description="Helical" evidence="6">
    <location>
        <begin position="189"/>
        <end position="208"/>
    </location>
</feature>
<comment type="catalytic activity">
    <reaction evidence="6">
        <text>Na(+)(in) + 2 H(+)(out) = Na(+)(out) + 2 H(+)(in)</text>
        <dbReference type="Rhea" id="RHEA:29251"/>
        <dbReference type="ChEBI" id="CHEBI:15378"/>
        <dbReference type="ChEBI" id="CHEBI:29101"/>
    </reaction>
</comment>
<feature type="transmembrane region" description="Helical" evidence="6">
    <location>
        <begin position="344"/>
        <end position="364"/>
    </location>
</feature>
<evidence type="ECO:0000256" key="3">
    <source>
        <dbReference type="ARBA" id="ARBA00022692"/>
    </source>
</evidence>
<feature type="transmembrane region" description="Helical" evidence="6">
    <location>
        <begin position="163"/>
        <end position="183"/>
    </location>
</feature>
<dbReference type="NCBIfam" id="TIGR00773">
    <property type="entry name" value="NhaA"/>
    <property type="match status" value="1"/>
</dbReference>
<dbReference type="InterPro" id="IPR004670">
    <property type="entry name" value="NhaA"/>
</dbReference>
<organism evidence="7 8">
    <name type="scientific">Salegentibacter mishustinae</name>
    <dbReference type="NCBI Taxonomy" id="270918"/>
    <lineage>
        <taxon>Bacteria</taxon>
        <taxon>Pseudomonadati</taxon>
        <taxon>Bacteroidota</taxon>
        <taxon>Flavobacteriia</taxon>
        <taxon>Flavobacteriales</taxon>
        <taxon>Flavobacteriaceae</taxon>
        <taxon>Salegentibacter</taxon>
    </lineage>
</organism>
<keyword evidence="3 6" id="KW-0812">Transmembrane</keyword>
<dbReference type="GO" id="GO:0006885">
    <property type="term" value="P:regulation of pH"/>
    <property type="evidence" value="ECO:0007669"/>
    <property type="project" value="UniProtKB-UniRule"/>
</dbReference>
<proteinExistence type="inferred from homology"/>
<dbReference type="STRING" id="270918.APR42_12640"/>
<keyword evidence="2 6" id="KW-1003">Cell membrane</keyword>
<dbReference type="RefSeq" id="WP_057483236.1">
    <property type="nucleotide sequence ID" value="NZ_BMWR01000007.1"/>
</dbReference>
<feature type="transmembrane region" description="Helical" evidence="6">
    <location>
        <begin position="384"/>
        <end position="405"/>
    </location>
</feature>
<feature type="transmembrane region" description="Helical" evidence="6">
    <location>
        <begin position="310"/>
        <end position="332"/>
    </location>
</feature>
<dbReference type="OrthoDB" id="9808135at2"/>
<keyword evidence="8" id="KW-1185">Reference proteome</keyword>
<evidence type="ECO:0000256" key="5">
    <source>
        <dbReference type="ARBA" id="ARBA00023136"/>
    </source>
</evidence>